<dbReference type="Gene3D" id="3.40.50.2000">
    <property type="entry name" value="Glycogen Phosphorylase B"/>
    <property type="match status" value="2"/>
</dbReference>
<dbReference type="Pfam" id="PF13439">
    <property type="entry name" value="Glyco_transf_4"/>
    <property type="match status" value="1"/>
</dbReference>
<dbReference type="CDD" id="cd03811">
    <property type="entry name" value="GT4_GT28_WabH-like"/>
    <property type="match status" value="1"/>
</dbReference>
<evidence type="ECO:0000313" key="3">
    <source>
        <dbReference type="EMBL" id="SCZ12040.1"/>
    </source>
</evidence>
<dbReference type="Proteomes" id="UP000183031">
    <property type="component" value="Unassembled WGS sequence"/>
</dbReference>
<evidence type="ECO:0000259" key="2">
    <source>
        <dbReference type="Pfam" id="PF13439"/>
    </source>
</evidence>
<dbReference type="Pfam" id="PF00534">
    <property type="entry name" value="Glycos_transf_1"/>
    <property type="match status" value="1"/>
</dbReference>
<organism evidence="3 4">
    <name type="scientific">Serratia nematodiphila</name>
    <dbReference type="NCBI Taxonomy" id="458197"/>
    <lineage>
        <taxon>Bacteria</taxon>
        <taxon>Pseudomonadati</taxon>
        <taxon>Pseudomonadota</taxon>
        <taxon>Gammaproteobacteria</taxon>
        <taxon>Enterobacterales</taxon>
        <taxon>Yersiniaceae</taxon>
        <taxon>Serratia</taxon>
    </lineage>
</organism>
<comment type="caution">
    <text evidence="3">The sequence shown here is derived from an EMBL/GenBank/DDBJ whole genome shotgun (WGS) entry which is preliminary data.</text>
</comment>
<accession>A0A1G5LIJ0</accession>
<reference evidence="3 4" key="1">
    <citation type="submission" date="2016-10" db="EMBL/GenBank/DDBJ databases">
        <authorList>
            <person name="Varghese N."/>
            <person name="Submissions S."/>
        </authorList>
    </citation>
    <scope>NUCLEOTIDE SEQUENCE [LARGE SCALE GENOMIC DNA]</scope>
    <source>
        <strain evidence="3 4">CGMCC 1.6853</strain>
    </source>
</reference>
<dbReference type="InterPro" id="IPR028098">
    <property type="entry name" value="Glyco_trans_4-like_N"/>
</dbReference>
<evidence type="ECO:0000259" key="1">
    <source>
        <dbReference type="Pfam" id="PF00534"/>
    </source>
</evidence>
<protein>
    <submittedName>
        <fullName evidence="3">Glycosyltransferase involved in cell wall bisynthesis</fullName>
    </submittedName>
</protein>
<dbReference type="PANTHER" id="PTHR12526">
    <property type="entry name" value="GLYCOSYLTRANSFERASE"/>
    <property type="match status" value="1"/>
</dbReference>
<feature type="domain" description="Glycosyl transferase family 1" evidence="1">
    <location>
        <begin position="198"/>
        <end position="342"/>
    </location>
</feature>
<dbReference type="EMBL" id="FMUT01000014">
    <property type="protein sequence ID" value="SCZ12040.1"/>
    <property type="molecule type" value="Genomic_DNA"/>
</dbReference>
<keyword evidence="4" id="KW-1185">Reference proteome</keyword>
<dbReference type="SUPFAM" id="SSF53756">
    <property type="entry name" value="UDP-Glycosyltransferase/glycogen phosphorylase"/>
    <property type="match status" value="1"/>
</dbReference>
<dbReference type="RefSeq" id="WP_033631350.1">
    <property type="nucleotide sequence ID" value="NZ_CBCSIN010000018.1"/>
</dbReference>
<evidence type="ECO:0000313" key="4">
    <source>
        <dbReference type="Proteomes" id="UP000183031"/>
    </source>
</evidence>
<feature type="domain" description="Glycosyltransferase subfamily 4-like N-terminal" evidence="2">
    <location>
        <begin position="13"/>
        <end position="184"/>
    </location>
</feature>
<gene>
    <name evidence="3" type="ORF">SAMN02927935_04360</name>
</gene>
<proteinExistence type="predicted"/>
<dbReference type="InterPro" id="IPR001296">
    <property type="entry name" value="Glyco_trans_1"/>
</dbReference>
<sequence>MRILMIIDGLPGGGAEKVVLTLCQGMQQQGHDVSLISLRDVCNYPIPPGIDYQVLADRSRAPWRKLTELSRRAAALDRAIAEHERQNGAFDLVFSNLHKTDRIVSRSKRLAADRLWFCIHGILSTSYLGHRKGLDRWLKQRKIANVYQGRNIVAVSQAVGDDLQRNLPIRPRRLAVINNPFDIDAIQQQAAAPCELAGQDYLVHVGRFHTTKRHDRLLKAYALSGIQAPLALIGSGDDAKVAEVKRLATDLGIAERVLFLGFQSNPYPFIRHASLLVLSSDSEGFGNVLVESLLCGTPVVSTRCPGGPAEILEKAGMANALAELNEASLAEKMAEFYANPPQINQQQLLSYGLEPICHQYIELKEEQ</sequence>
<name>A0A1G5LIJ0_9GAMM</name>